<keyword evidence="3" id="KW-0012">Acyltransferase</keyword>
<dbReference type="PANTHER" id="PTHR10434:SF11">
    <property type="entry name" value="1-ACYL-SN-GLYCEROL-3-PHOSPHATE ACYLTRANSFERASE"/>
    <property type="match status" value="1"/>
</dbReference>
<organism evidence="6 7">
    <name type="scientific">Candidatus Muproteobacteria bacterium RIFCSPLOWO2_01_FULL_60_18</name>
    <dbReference type="NCBI Taxonomy" id="1817768"/>
    <lineage>
        <taxon>Bacteria</taxon>
        <taxon>Pseudomonadati</taxon>
        <taxon>Pseudomonadota</taxon>
        <taxon>Candidatus Muproteobacteria</taxon>
    </lineage>
</organism>
<dbReference type="Pfam" id="PF01553">
    <property type="entry name" value="Acyltransferase"/>
    <property type="match status" value="1"/>
</dbReference>
<evidence type="ECO:0000259" key="5">
    <source>
        <dbReference type="SMART" id="SM00563"/>
    </source>
</evidence>
<dbReference type="GO" id="GO:0003841">
    <property type="term" value="F:1-acylglycerol-3-phosphate O-acyltransferase activity"/>
    <property type="evidence" value="ECO:0007669"/>
    <property type="project" value="TreeGrafter"/>
</dbReference>
<comment type="caution">
    <text evidence="6">The sequence shown here is derived from an EMBL/GenBank/DDBJ whole genome shotgun (WGS) entry which is preliminary data.</text>
</comment>
<dbReference type="SUPFAM" id="SSF69593">
    <property type="entry name" value="Glycerol-3-phosphate (1)-acyltransferase"/>
    <property type="match status" value="1"/>
</dbReference>
<gene>
    <name evidence="6" type="ORF">A3A87_00610</name>
</gene>
<evidence type="ECO:0000313" key="6">
    <source>
        <dbReference type="EMBL" id="OGI51097.1"/>
    </source>
</evidence>
<dbReference type="EMBL" id="MFTC01000051">
    <property type="protein sequence ID" value="OGI51097.1"/>
    <property type="molecule type" value="Genomic_DNA"/>
</dbReference>
<comment type="pathway">
    <text evidence="1">Lipid metabolism.</text>
</comment>
<evidence type="ECO:0000256" key="4">
    <source>
        <dbReference type="SAM" id="MobiDB-lite"/>
    </source>
</evidence>
<reference evidence="6 7" key="1">
    <citation type="journal article" date="2016" name="Nat. Commun.">
        <title>Thousands of microbial genomes shed light on interconnected biogeochemical processes in an aquifer system.</title>
        <authorList>
            <person name="Anantharaman K."/>
            <person name="Brown C.T."/>
            <person name="Hug L.A."/>
            <person name="Sharon I."/>
            <person name="Castelle C.J."/>
            <person name="Probst A.J."/>
            <person name="Thomas B.C."/>
            <person name="Singh A."/>
            <person name="Wilkins M.J."/>
            <person name="Karaoz U."/>
            <person name="Brodie E.L."/>
            <person name="Williams K.H."/>
            <person name="Hubbard S.S."/>
            <person name="Banfield J.F."/>
        </authorList>
    </citation>
    <scope>NUCLEOTIDE SEQUENCE [LARGE SCALE GENOMIC DNA]</scope>
</reference>
<sequence>MTAIPFMALAAVILLLVWLWRRLLRTCEAANGADWGGRWLNRLDGLNRIFCRRFHRLVHEPLNLPATGGALVASNHVSGLDPLLLIAASPRPLRFLIAREQYDRWWLRRLLRAVGCIPVERTRNTRSAFEAARKALKRGEVVALFPHGRIHLDHHEPTPLKRGIVLLASLTGVPIHPVRIEGVCAQGMTVTAVFVPSRACLLSFAPLHCAGQEDEHCLEELWDRLALSGEDRRHDNPHRQRRKSPDNGETTH</sequence>
<evidence type="ECO:0000256" key="2">
    <source>
        <dbReference type="ARBA" id="ARBA00022679"/>
    </source>
</evidence>
<feature type="region of interest" description="Disordered" evidence="4">
    <location>
        <begin position="230"/>
        <end position="252"/>
    </location>
</feature>
<dbReference type="InterPro" id="IPR002123">
    <property type="entry name" value="Plipid/glycerol_acylTrfase"/>
</dbReference>
<feature type="domain" description="Phospholipid/glycerol acyltransferase" evidence="5">
    <location>
        <begin position="70"/>
        <end position="183"/>
    </location>
</feature>
<name>A0A1F6U149_9PROT</name>
<dbReference type="AlphaFoldDB" id="A0A1F6U149"/>
<dbReference type="CDD" id="cd07989">
    <property type="entry name" value="LPLAT_AGPAT-like"/>
    <property type="match status" value="1"/>
</dbReference>
<dbReference type="STRING" id="1817768.A3A87_00610"/>
<dbReference type="PANTHER" id="PTHR10434">
    <property type="entry name" value="1-ACYL-SN-GLYCEROL-3-PHOSPHATE ACYLTRANSFERASE"/>
    <property type="match status" value="1"/>
</dbReference>
<proteinExistence type="predicted"/>
<evidence type="ECO:0000256" key="3">
    <source>
        <dbReference type="ARBA" id="ARBA00023315"/>
    </source>
</evidence>
<protein>
    <recommendedName>
        <fullName evidence="5">Phospholipid/glycerol acyltransferase domain-containing protein</fullName>
    </recommendedName>
</protein>
<evidence type="ECO:0000256" key="1">
    <source>
        <dbReference type="ARBA" id="ARBA00005189"/>
    </source>
</evidence>
<dbReference type="Proteomes" id="UP000179037">
    <property type="component" value="Unassembled WGS sequence"/>
</dbReference>
<dbReference type="SMART" id="SM00563">
    <property type="entry name" value="PlsC"/>
    <property type="match status" value="1"/>
</dbReference>
<dbReference type="GO" id="GO:0006654">
    <property type="term" value="P:phosphatidic acid biosynthetic process"/>
    <property type="evidence" value="ECO:0007669"/>
    <property type="project" value="TreeGrafter"/>
</dbReference>
<evidence type="ECO:0000313" key="7">
    <source>
        <dbReference type="Proteomes" id="UP000179037"/>
    </source>
</evidence>
<accession>A0A1F6U149</accession>
<keyword evidence="2" id="KW-0808">Transferase</keyword>